<sequence length="99" mass="10869">MSDLVVSWSLPTSSSLLTSSSVRSARQLGIEKVLSVNWGEISCWMMALRGRSRSPRWPCMATPTSAPLTRPSSAVAALRAKIMYIAHFGNKSGSHEIRY</sequence>
<dbReference type="EMBL" id="GBRH01237226">
    <property type="protein sequence ID" value="JAD60669.1"/>
    <property type="molecule type" value="Transcribed_RNA"/>
</dbReference>
<protein>
    <submittedName>
        <fullName evidence="1">Uncharacterized protein</fullName>
    </submittedName>
</protein>
<accession>A0A0A9B9P9</accession>
<organism evidence="1">
    <name type="scientific">Arundo donax</name>
    <name type="common">Giant reed</name>
    <name type="synonym">Donax arundinaceus</name>
    <dbReference type="NCBI Taxonomy" id="35708"/>
    <lineage>
        <taxon>Eukaryota</taxon>
        <taxon>Viridiplantae</taxon>
        <taxon>Streptophyta</taxon>
        <taxon>Embryophyta</taxon>
        <taxon>Tracheophyta</taxon>
        <taxon>Spermatophyta</taxon>
        <taxon>Magnoliopsida</taxon>
        <taxon>Liliopsida</taxon>
        <taxon>Poales</taxon>
        <taxon>Poaceae</taxon>
        <taxon>PACMAD clade</taxon>
        <taxon>Arundinoideae</taxon>
        <taxon>Arundineae</taxon>
        <taxon>Arundo</taxon>
    </lineage>
</organism>
<name>A0A0A9B9P9_ARUDO</name>
<dbReference type="AlphaFoldDB" id="A0A0A9B9P9"/>
<evidence type="ECO:0000313" key="1">
    <source>
        <dbReference type="EMBL" id="JAD60669.1"/>
    </source>
</evidence>
<reference evidence="1" key="2">
    <citation type="journal article" date="2015" name="Data Brief">
        <title>Shoot transcriptome of the giant reed, Arundo donax.</title>
        <authorList>
            <person name="Barrero R.A."/>
            <person name="Guerrero F.D."/>
            <person name="Moolhuijzen P."/>
            <person name="Goolsby J.A."/>
            <person name="Tidwell J."/>
            <person name="Bellgard S.E."/>
            <person name="Bellgard M.I."/>
        </authorList>
    </citation>
    <scope>NUCLEOTIDE SEQUENCE</scope>
    <source>
        <tissue evidence="1">Shoot tissue taken approximately 20 cm above the soil surface</tissue>
    </source>
</reference>
<reference evidence="1" key="1">
    <citation type="submission" date="2014-09" db="EMBL/GenBank/DDBJ databases">
        <authorList>
            <person name="Magalhaes I.L.F."/>
            <person name="Oliveira U."/>
            <person name="Santos F.R."/>
            <person name="Vidigal T.H.D.A."/>
            <person name="Brescovit A.D."/>
            <person name="Santos A.J."/>
        </authorList>
    </citation>
    <scope>NUCLEOTIDE SEQUENCE</scope>
    <source>
        <tissue evidence="1">Shoot tissue taken approximately 20 cm above the soil surface</tissue>
    </source>
</reference>
<proteinExistence type="predicted"/>